<dbReference type="GO" id="GO:0000814">
    <property type="term" value="C:ESCRT II complex"/>
    <property type="evidence" value="ECO:0007669"/>
    <property type="project" value="UniProtKB-UniRule"/>
</dbReference>
<dbReference type="SUPFAM" id="SSF50729">
    <property type="entry name" value="PH domain-like"/>
    <property type="match status" value="1"/>
</dbReference>
<keyword evidence="7 9" id="KW-0653">Protein transport</keyword>
<reference evidence="11" key="1">
    <citation type="submission" date="2020-02" db="EMBL/GenBank/DDBJ databases">
        <authorList>
            <person name="Palmer J.M."/>
        </authorList>
    </citation>
    <scope>NUCLEOTIDE SEQUENCE</scope>
    <source>
        <strain evidence="11">EPUS1.4</strain>
        <tissue evidence="11">Thallus</tissue>
    </source>
</reference>
<dbReference type="Pfam" id="PF11605">
    <property type="entry name" value="Vps36_ESCRT-II"/>
    <property type="match status" value="1"/>
</dbReference>
<comment type="caution">
    <text evidence="11">The sequence shown here is derived from an EMBL/GenBank/DDBJ whole genome shotgun (WGS) entry which is preliminary data.</text>
</comment>
<evidence type="ECO:0000256" key="1">
    <source>
        <dbReference type="ARBA" id="ARBA00009697"/>
    </source>
</evidence>
<name>A0A8H7E0A4_9EURO</name>
<dbReference type="InterPro" id="IPR036390">
    <property type="entry name" value="WH_DNA-bd_sf"/>
</dbReference>
<dbReference type="Pfam" id="PF16988">
    <property type="entry name" value="Vps36-NZF-N"/>
    <property type="match status" value="1"/>
</dbReference>
<dbReference type="Gene3D" id="2.30.30.380">
    <property type="entry name" value="Zn-finger domain of Sec23/24"/>
    <property type="match status" value="2"/>
</dbReference>
<accession>A0A8H7E0A4</accession>
<dbReference type="InterPro" id="IPR001876">
    <property type="entry name" value="Znf_RanBP2"/>
</dbReference>
<dbReference type="InterPro" id="IPR031558">
    <property type="entry name" value="Vps36-NZF-N"/>
</dbReference>
<dbReference type="GO" id="GO:0032266">
    <property type="term" value="F:phosphatidylinositol-3-phosphate binding"/>
    <property type="evidence" value="ECO:0007669"/>
    <property type="project" value="UniProtKB-UniRule"/>
</dbReference>
<dbReference type="GO" id="GO:0043328">
    <property type="term" value="P:protein transport to vacuole involved in ubiquitin-dependent protein catabolic process via the multivesicular body sorting pathway"/>
    <property type="evidence" value="ECO:0007669"/>
    <property type="project" value="UniProtKB-UniRule"/>
</dbReference>
<keyword evidence="6" id="KW-0862">Zinc</keyword>
<keyword evidence="8" id="KW-0175">Coiled coil</keyword>
<dbReference type="AlphaFoldDB" id="A0A8H7E0A4"/>
<dbReference type="Gene3D" id="2.30.29.30">
    <property type="entry name" value="Pleckstrin-homology domain (PH domain)/Phosphotyrosine-binding domain (PTB)"/>
    <property type="match status" value="2"/>
</dbReference>
<dbReference type="InterPro" id="IPR021648">
    <property type="entry name" value="GLUE_dom"/>
</dbReference>
<evidence type="ECO:0000313" key="11">
    <source>
        <dbReference type="EMBL" id="KAF7505869.1"/>
    </source>
</evidence>
<keyword evidence="3" id="KW-0479">Metal-binding</keyword>
<evidence type="ECO:0000256" key="7">
    <source>
        <dbReference type="ARBA" id="ARBA00022927"/>
    </source>
</evidence>
<keyword evidence="2 9" id="KW-0813">Transport</keyword>
<evidence type="ECO:0000256" key="5">
    <source>
        <dbReference type="ARBA" id="ARBA00022771"/>
    </source>
</evidence>
<dbReference type="Proteomes" id="UP000606974">
    <property type="component" value="Unassembled WGS sequence"/>
</dbReference>
<comment type="subunit">
    <text evidence="9">Component of the endosomal sorting complex required for transport II (ESCRT-II).</text>
</comment>
<dbReference type="EMBL" id="JAACFV010000099">
    <property type="protein sequence ID" value="KAF7505869.1"/>
    <property type="molecule type" value="Genomic_DNA"/>
</dbReference>
<keyword evidence="4 9" id="KW-0967">Endosome</keyword>
<evidence type="ECO:0000259" key="10">
    <source>
        <dbReference type="PROSITE" id="PS51495"/>
    </source>
</evidence>
<dbReference type="InterPro" id="IPR036443">
    <property type="entry name" value="Znf_RanBP2_sf"/>
</dbReference>
<dbReference type="SUPFAM" id="SSF46785">
    <property type="entry name" value="Winged helix' DNA-binding domain"/>
    <property type="match status" value="1"/>
</dbReference>
<evidence type="ECO:0000313" key="12">
    <source>
        <dbReference type="Proteomes" id="UP000606974"/>
    </source>
</evidence>
<gene>
    <name evidence="11" type="ORF">GJ744_012491</name>
</gene>
<dbReference type="PANTHER" id="PTHR13128">
    <property type="entry name" value="VACUOLAR PROTEIN-SORTING-ASSOCIATED PROTEIN 36"/>
    <property type="match status" value="1"/>
</dbReference>
<dbReference type="InterPro" id="IPR036388">
    <property type="entry name" value="WH-like_DNA-bd_sf"/>
</dbReference>
<evidence type="ECO:0000256" key="3">
    <source>
        <dbReference type="ARBA" id="ARBA00022723"/>
    </source>
</evidence>
<dbReference type="InterPro" id="IPR011993">
    <property type="entry name" value="PH-like_dom_sf"/>
</dbReference>
<evidence type="ECO:0000256" key="6">
    <source>
        <dbReference type="ARBA" id="ARBA00022833"/>
    </source>
</evidence>
<dbReference type="OrthoDB" id="271448at2759"/>
<comment type="function">
    <text evidence="9">Component of the ESCRT-II complex (endosomal sorting complex required for transport II), which is required for multivesicular body (MVB) formation and sorting of endosomal cargo proteins into MVBs.</text>
</comment>
<dbReference type="SUPFAM" id="SSF90209">
    <property type="entry name" value="Ran binding protein zinc finger-like"/>
    <property type="match status" value="1"/>
</dbReference>
<sequence>MFFKQIDLTTALRPSLISGEELLFVQDGVGLYEGKYKIPHCQQGYAYLTSLRVCYVDEKEPRKNSVALDLREVEKTDYQAGFLKSSPKITFHPKLPRDGHQLVRLADGRIAVEGGSSSFPVSRANSPRRYSSFPPPLPPSNATWICPICSFSNPVPSKFDPSNANASIPLPQCLACGIKPPLAVVLKAAVAAASKRILPQHTDEEFSGNATSTTDDPVQTETTITCPRCTFHNHVSLPACEICGAPLRSEQQHYPMVNGGSKPRRAESPGPQLAELNLDDNAELASVKISFRAGGDKTFHDRLKGAMTQRKWLLQSAPSIPSPLSPSTTRDLDNETGLARTPITRPASTPVGIAGLERRGLEMRKNNEVVIGTAFEDLEALMASAKDIVALAERFAIDSGRNAAETSLVFSESAAALGMVTTKDKLDSGSDNLYLSELSRNLAEYLTDDRTGVLRAEGGVMSLVDLWAVFNRSRNGVELVSPLDFHKAADLWGRLNLPVRLRRFKSGLLVVQRSDWNDDKTVQQLKAWLRQLQQIAPAEEVHWEWSIFGRGVSAQETAQRFGWSVGVAIEELEMAEDKGVLCREEGIEGLKFWSNFLVEDGSDAE</sequence>
<dbReference type="GO" id="GO:0043130">
    <property type="term" value="F:ubiquitin binding"/>
    <property type="evidence" value="ECO:0007669"/>
    <property type="project" value="UniProtKB-UniRule"/>
</dbReference>
<dbReference type="Gene3D" id="1.10.10.10">
    <property type="entry name" value="Winged helix-like DNA-binding domain superfamily/Winged helix DNA-binding domain"/>
    <property type="match status" value="2"/>
</dbReference>
<comment type="similarity">
    <text evidence="1 9">Belongs to the VPS36 family.</text>
</comment>
<protein>
    <recommendedName>
        <fullName evidence="9">Vacuolar protein-sorting-associated protein 36</fullName>
    </recommendedName>
    <alternativeName>
        <fullName evidence="9">ESCRT-II complex subunit VPS36</fullName>
    </alternativeName>
</protein>
<dbReference type="GO" id="GO:0008270">
    <property type="term" value="F:zinc ion binding"/>
    <property type="evidence" value="ECO:0007669"/>
    <property type="project" value="UniProtKB-KW"/>
</dbReference>
<evidence type="ECO:0000256" key="9">
    <source>
        <dbReference type="RuleBase" id="RU367095"/>
    </source>
</evidence>
<dbReference type="GO" id="GO:0031902">
    <property type="term" value="C:late endosome membrane"/>
    <property type="evidence" value="ECO:0007669"/>
    <property type="project" value="UniProtKB-UniRule"/>
</dbReference>
<evidence type="ECO:0000256" key="8">
    <source>
        <dbReference type="ARBA" id="ARBA00023054"/>
    </source>
</evidence>
<evidence type="ECO:0000256" key="4">
    <source>
        <dbReference type="ARBA" id="ARBA00022753"/>
    </source>
</evidence>
<dbReference type="InterPro" id="IPR037855">
    <property type="entry name" value="Vps36"/>
</dbReference>
<feature type="domain" description="GLUE N-terminal" evidence="10">
    <location>
        <begin position="6"/>
        <end position="319"/>
    </location>
</feature>
<comment type="subcellular location">
    <subcellularLocation>
        <location evidence="9">Cytoplasm</location>
    </subcellularLocation>
    <subcellularLocation>
        <location evidence="9">Endosome</location>
    </subcellularLocation>
</comment>
<dbReference type="FunFam" id="1.10.10.10:FF:000527">
    <property type="entry name" value="Vacuolar protein sorting protein (Vps36), putative"/>
    <property type="match status" value="1"/>
</dbReference>
<dbReference type="PROSITE" id="PS51495">
    <property type="entry name" value="GLUE"/>
    <property type="match status" value="1"/>
</dbReference>
<proteinExistence type="inferred from homology"/>
<evidence type="ECO:0000256" key="2">
    <source>
        <dbReference type="ARBA" id="ARBA00022448"/>
    </source>
</evidence>
<keyword evidence="12" id="KW-1185">Reference proteome</keyword>
<dbReference type="SMART" id="SM00547">
    <property type="entry name" value="ZnF_RBZ"/>
    <property type="match status" value="1"/>
</dbReference>
<dbReference type="PANTHER" id="PTHR13128:SF12">
    <property type="entry name" value="VACUOLAR PROTEIN-SORTING-ASSOCIATED PROTEIN 36"/>
    <property type="match status" value="1"/>
</dbReference>
<organism evidence="11 12">
    <name type="scientific">Endocarpon pusillum</name>
    <dbReference type="NCBI Taxonomy" id="364733"/>
    <lineage>
        <taxon>Eukaryota</taxon>
        <taxon>Fungi</taxon>
        <taxon>Dikarya</taxon>
        <taxon>Ascomycota</taxon>
        <taxon>Pezizomycotina</taxon>
        <taxon>Eurotiomycetes</taxon>
        <taxon>Chaetothyriomycetidae</taxon>
        <taxon>Verrucariales</taxon>
        <taxon>Verrucariaceae</taxon>
        <taxon>Endocarpon</taxon>
    </lineage>
</organism>
<dbReference type="FunFam" id="1.10.10.10:FF:000165">
    <property type="entry name" value="Vacuolar protein sorting protein (Vps36)"/>
    <property type="match status" value="1"/>
</dbReference>
<dbReference type="Pfam" id="PF04157">
    <property type="entry name" value="EAP30"/>
    <property type="match status" value="1"/>
</dbReference>
<keyword evidence="9" id="KW-0963">Cytoplasm</keyword>
<dbReference type="Gene3D" id="6.10.140.260">
    <property type="match status" value="1"/>
</dbReference>
<keyword evidence="5" id="KW-0863">Zinc-finger</keyword>
<dbReference type="InterPro" id="IPR040608">
    <property type="entry name" value="Snf8/Vps36"/>
</dbReference>